<dbReference type="GO" id="GO:0071916">
    <property type="term" value="F:dipeptide transmembrane transporter activity"/>
    <property type="evidence" value="ECO:0007669"/>
    <property type="project" value="TreeGrafter"/>
</dbReference>
<evidence type="ECO:0000256" key="2">
    <source>
        <dbReference type="ARBA" id="ARBA00022448"/>
    </source>
</evidence>
<evidence type="ECO:0000256" key="4">
    <source>
        <dbReference type="ARBA" id="ARBA00022692"/>
    </source>
</evidence>
<dbReference type="SUPFAM" id="SSF161098">
    <property type="entry name" value="MetI-like"/>
    <property type="match status" value="1"/>
</dbReference>
<dbReference type="Proteomes" id="UP000036834">
    <property type="component" value="Unassembled WGS sequence"/>
</dbReference>
<evidence type="ECO:0000313" key="10">
    <source>
        <dbReference type="EMBL" id="KNB70558.1"/>
    </source>
</evidence>
<accession>A0A0K9YPB0</accession>
<feature type="transmembrane region" description="Helical" evidence="7">
    <location>
        <begin position="167"/>
        <end position="189"/>
    </location>
</feature>
<evidence type="ECO:0000256" key="1">
    <source>
        <dbReference type="ARBA" id="ARBA00004651"/>
    </source>
</evidence>
<dbReference type="Gene3D" id="1.10.3720.10">
    <property type="entry name" value="MetI-like"/>
    <property type="match status" value="1"/>
</dbReference>
<gene>
    <name evidence="10" type="ORF">ADS79_16725</name>
    <name evidence="9" type="ORF">BRE01_37220</name>
</gene>
<dbReference type="PATRIC" id="fig|54915.3.peg.2402"/>
<name>A0A0K9YPB0_9BACL</name>
<sequence>MLRYLFKRFCTMILTLFGVSILVFFMVHLIPGDPVTYILGDFATNEAIAKLRSEMGLDQPTVSQYLSFVSGVMQGNLGTSYITGQSVWEEIAQRFPITLKLGIISLLIGSCIGILLGVISAVNQNTWADYLVSIVSLLGVSAPGFWIALFFIYVFSFQLAIFPISGYAGWHSLILPSLTLGLGSVGNIARMTRSNMLEVLKQDYMRTALAKGTRYWKVIFGHGLKNAFIPVITLIGITFGNLLAGAIVTETVFGLPGMGSFTVESIVKRDIYTVQGLVMFLGMMFILTNLLVDLIYKWIDPRITLE</sequence>
<keyword evidence="3" id="KW-1003">Cell membrane</keyword>
<dbReference type="RefSeq" id="WP_049739551.1">
    <property type="nucleotide sequence ID" value="NZ_BJON01000014.1"/>
</dbReference>
<dbReference type="PANTHER" id="PTHR43163:SF6">
    <property type="entry name" value="DIPEPTIDE TRANSPORT SYSTEM PERMEASE PROTEIN DPPB-RELATED"/>
    <property type="match status" value="1"/>
</dbReference>
<feature type="transmembrane region" description="Helical" evidence="7">
    <location>
        <begin position="97"/>
        <end position="118"/>
    </location>
</feature>
<evidence type="ECO:0000256" key="6">
    <source>
        <dbReference type="ARBA" id="ARBA00023136"/>
    </source>
</evidence>
<dbReference type="STRING" id="54915.ADS79_16725"/>
<dbReference type="PROSITE" id="PS50928">
    <property type="entry name" value="ABC_TM1"/>
    <property type="match status" value="1"/>
</dbReference>
<evidence type="ECO:0000256" key="5">
    <source>
        <dbReference type="ARBA" id="ARBA00022989"/>
    </source>
</evidence>
<dbReference type="GO" id="GO:0005886">
    <property type="term" value="C:plasma membrane"/>
    <property type="evidence" value="ECO:0007669"/>
    <property type="project" value="UniProtKB-SubCell"/>
</dbReference>
<evidence type="ECO:0000256" key="7">
    <source>
        <dbReference type="RuleBase" id="RU363032"/>
    </source>
</evidence>
<feature type="transmembrane region" description="Helical" evidence="7">
    <location>
        <begin position="12"/>
        <end position="30"/>
    </location>
</feature>
<comment type="caution">
    <text evidence="10">The sequence shown here is derived from an EMBL/GenBank/DDBJ whole genome shotgun (WGS) entry which is preliminary data.</text>
</comment>
<dbReference type="EMBL" id="BJON01000014">
    <property type="protein sequence ID" value="GED70020.1"/>
    <property type="molecule type" value="Genomic_DNA"/>
</dbReference>
<dbReference type="PANTHER" id="PTHR43163">
    <property type="entry name" value="DIPEPTIDE TRANSPORT SYSTEM PERMEASE PROTEIN DPPB-RELATED"/>
    <property type="match status" value="1"/>
</dbReference>
<evidence type="ECO:0000313" key="11">
    <source>
        <dbReference type="Proteomes" id="UP000036834"/>
    </source>
</evidence>
<keyword evidence="12" id="KW-1185">Reference proteome</keyword>
<comment type="subcellular location">
    <subcellularLocation>
        <location evidence="1 7">Cell membrane</location>
        <topology evidence="1 7">Multi-pass membrane protein</topology>
    </subcellularLocation>
</comment>
<dbReference type="Pfam" id="PF00528">
    <property type="entry name" value="BPD_transp_1"/>
    <property type="match status" value="1"/>
</dbReference>
<dbReference type="OrthoDB" id="24153at2"/>
<proteinExistence type="inferred from homology"/>
<feature type="transmembrane region" description="Helical" evidence="7">
    <location>
        <begin position="277"/>
        <end position="296"/>
    </location>
</feature>
<feature type="domain" description="ABC transmembrane type-1" evidence="8">
    <location>
        <begin position="95"/>
        <end position="296"/>
    </location>
</feature>
<keyword evidence="6 7" id="KW-0472">Membrane</keyword>
<evidence type="ECO:0000313" key="12">
    <source>
        <dbReference type="Proteomes" id="UP000319578"/>
    </source>
</evidence>
<reference evidence="11" key="1">
    <citation type="submission" date="2015-07" db="EMBL/GenBank/DDBJ databases">
        <title>Genome sequencing project for genomic taxonomy and phylogenomics of Bacillus-like bacteria.</title>
        <authorList>
            <person name="Liu B."/>
            <person name="Wang J."/>
            <person name="Zhu Y."/>
            <person name="Liu G."/>
            <person name="Chen Q."/>
            <person name="Chen Z."/>
            <person name="Lan J."/>
            <person name="Che J."/>
            <person name="Ge C."/>
            <person name="Shi H."/>
            <person name="Pan Z."/>
            <person name="Liu X."/>
        </authorList>
    </citation>
    <scope>NUCLEOTIDE SEQUENCE [LARGE SCALE GENOMIC DNA]</scope>
    <source>
        <strain evidence="11">DSM 9887</strain>
    </source>
</reference>
<evidence type="ECO:0000313" key="9">
    <source>
        <dbReference type="EMBL" id="GED70020.1"/>
    </source>
</evidence>
<keyword evidence="5 7" id="KW-1133">Transmembrane helix</keyword>
<dbReference type="Pfam" id="PF19300">
    <property type="entry name" value="BPD_transp_1_N"/>
    <property type="match status" value="1"/>
</dbReference>
<evidence type="ECO:0000259" key="8">
    <source>
        <dbReference type="PROSITE" id="PS50928"/>
    </source>
</evidence>
<keyword evidence="4 7" id="KW-0812">Transmembrane</keyword>
<keyword evidence="2 7" id="KW-0813">Transport</keyword>
<dbReference type="CDD" id="cd06261">
    <property type="entry name" value="TM_PBP2"/>
    <property type="match status" value="1"/>
</dbReference>
<protein>
    <submittedName>
        <fullName evidence="10">Peptide ABC transporter permease</fullName>
    </submittedName>
</protein>
<feature type="transmembrane region" description="Helical" evidence="7">
    <location>
        <begin position="130"/>
        <end position="155"/>
    </location>
</feature>
<dbReference type="EMBL" id="LGIQ01000009">
    <property type="protein sequence ID" value="KNB70558.1"/>
    <property type="molecule type" value="Genomic_DNA"/>
</dbReference>
<reference evidence="10" key="2">
    <citation type="submission" date="2015-07" db="EMBL/GenBank/DDBJ databases">
        <title>MeaNS - Measles Nucleotide Surveillance Program.</title>
        <authorList>
            <person name="Tran T."/>
            <person name="Druce J."/>
        </authorList>
    </citation>
    <scope>NUCLEOTIDE SEQUENCE</scope>
    <source>
        <strain evidence="10">DSM 9887</strain>
    </source>
</reference>
<organism evidence="10 11">
    <name type="scientific">Brevibacillus reuszeri</name>
    <dbReference type="NCBI Taxonomy" id="54915"/>
    <lineage>
        <taxon>Bacteria</taxon>
        <taxon>Bacillati</taxon>
        <taxon>Bacillota</taxon>
        <taxon>Bacilli</taxon>
        <taxon>Bacillales</taxon>
        <taxon>Paenibacillaceae</taxon>
        <taxon>Brevibacillus</taxon>
    </lineage>
</organism>
<dbReference type="InterPro" id="IPR035906">
    <property type="entry name" value="MetI-like_sf"/>
</dbReference>
<dbReference type="Proteomes" id="UP000319578">
    <property type="component" value="Unassembled WGS sequence"/>
</dbReference>
<reference evidence="9 12" key="3">
    <citation type="submission" date="2019-06" db="EMBL/GenBank/DDBJ databases">
        <title>Whole genome shotgun sequence of Brevibacillus reuszeri NBRC 15719.</title>
        <authorList>
            <person name="Hosoyama A."/>
            <person name="Uohara A."/>
            <person name="Ohji S."/>
            <person name="Ichikawa N."/>
        </authorList>
    </citation>
    <scope>NUCLEOTIDE SEQUENCE [LARGE SCALE GENOMIC DNA]</scope>
    <source>
        <strain evidence="9 12">NBRC 15719</strain>
    </source>
</reference>
<dbReference type="InterPro" id="IPR000515">
    <property type="entry name" value="MetI-like"/>
</dbReference>
<dbReference type="InterPro" id="IPR045621">
    <property type="entry name" value="BPD_transp_1_N"/>
</dbReference>
<feature type="transmembrane region" description="Helical" evidence="7">
    <location>
        <begin position="227"/>
        <end position="248"/>
    </location>
</feature>
<evidence type="ECO:0000256" key="3">
    <source>
        <dbReference type="ARBA" id="ARBA00022475"/>
    </source>
</evidence>
<comment type="similarity">
    <text evidence="7">Belongs to the binding-protein-dependent transport system permease family.</text>
</comment>
<dbReference type="AlphaFoldDB" id="A0A0K9YPB0"/>